<dbReference type="EMBL" id="AFZZ01000059">
    <property type="protein sequence ID" value="EHJ41549.1"/>
    <property type="molecule type" value="Genomic_DNA"/>
</dbReference>
<dbReference type="Gene3D" id="3.40.50.970">
    <property type="match status" value="1"/>
</dbReference>
<comment type="caution">
    <text evidence="4">The sequence shown here is derived from an EMBL/GenBank/DDBJ whole genome shotgun (WGS) entry which is preliminary data.</text>
</comment>
<reference evidence="4 5" key="1">
    <citation type="submission" date="2011-08" db="EMBL/GenBank/DDBJ databases">
        <authorList>
            <person name="Weinstock G."/>
            <person name="Sodergren E."/>
            <person name="Clifton S."/>
            <person name="Fulton L."/>
            <person name="Fulton B."/>
            <person name="Courtney L."/>
            <person name="Fronick C."/>
            <person name="Harrison M."/>
            <person name="Strong C."/>
            <person name="Farmer C."/>
            <person name="Delahaunty K."/>
            <person name="Markovic C."/>
            <person name="Hall O."/>
            <person name="Minx P."/>
            <person name="Tomlinson C."/>
            <person name="Mitreva M."/>
            <person name="Hou S."/>
            <person name="Chen J."/>
            <person name="Wollam A."/>
            <person name="Pepin K.H."/>
            <person name="Johnson M."/>
            <person name="Bhonagiri V."/>
            <person name="Zhang X."/>
            <person name="Suruliraj S."/>
            <person name="Warren W."/>
            <person name="Chinwalla A."/>
            <person name="Mardis E.R."/>
            <person name="Wilson R.K."/>
        </authorList>
    </citation>
    <scope>NUCLEOTIDE SEQUENCE [LARGE SCALE GENOMIC DNA]</scope>
    <source>
        <strain evidence="4 5">DSM 18206</strain>
    </source>
</reference>
<dbReference type="HOGENOM" id="CLU_017038_0_0_10"/>
<gene>
    <name evidence="4" type="ORF">HMPREF0673_00641</name>
</gene>
<dbReference type="PANTHER" id="PTHR43088:SF1">
    <property type="entry name" value="SUBUNIT OF PYRUVATE:FLAVODOXIN OXIDOREDUCTASE"/>
    <property type="match status" value="1"/>
</dbReference>
<evidence type="ECO:0000313" key="5">
    <source>
        <dbReference type="Proteomes" id="UP000004407"/>
    </source>
</evidence>
<dbReference type="InterPro" id="IPR052368">
    <property type="entry name" value="2-oxoacid_oxidoreductase"/>
</dbReference>
<dbReference type="NCBIfam" id="NF005507">
    <property type="entry name" value="PRK07119.1"/>
    <property type="match status" value="1"/>
</dbReference>
<dbReference type="Pfam" id="PF17147">
    <property type="entry name" value="PFOR_II"/>
    <property type="match status" value="1"/>
</dbReference>
<dbReference type="InterPro" id="IPR002880">
    <property type="entry name" value="Pyrv_Fd/Flavodoxin_OxRdtase_N"/>
</dbReference>
<protein>
    <submittedName>
        <fullName evidence="4">3-methyl-2-oxobutanoate dehydrogenase</fullName>
    </submittedName>
</protein>
<dbReference type="Pfam" id="PF01855">
    <property type="entry name" value="POR_N"/>
    <property type="match status" value="1"/>
</dbReference>
<dbReference type="Gene3D" id="3.40.50.920">
    <property type="match status" value="1"/>
</dbReference>
<dbReference type="CDD" id="cd07034">
    <property type="entry name" value="TPP_PYR_PFOR_IOR-alpha_like"/>
    <property type="match status" value="1"/>
</dbReference>
<dbReference type="Proteomes" id="UP000004407">
    <property type="component" value="Unassembled WGS sequence"/>
</dbReference>
<dbReference type="PANTHER" id="PTHR43088">
    <property type="entry name" value="SUBUNIT OF PYRUVATE:FLAVODOXIN OXIDOREDUCTASE-RELATED"/>
    <property type="match status" value="1"/>
</dbReference>
<dbReference type="PATRIC" id="fig|1002367.3.peg.512"/>
<dbReference type="SUPFAM" id="SSF52518">
    <property type="entry name" value="Thiamin diphosphate-binding fold (THDP-binding)"/>
    <property type="match status" value="1"/>
</dbReference>
<evidence type="ECO:0000313" key="4">
    <source>
        <dbReference type="EMBL" id="EHJ41549.1"/>
    </source>
</evidence>
<evidence type="ECO:0000256" key="1">
    <source>
        <dbReference type="ARBA" id="ARBA00023002"/>
    </source>
</evidence>
<proteinExistence type="predicted"/>
<feature type="domain" description="Pyruvate flavodoxin/ferredoxin oxidoreductase pyrimidine binding" evidence="2">
    <location>
        <begin position="41"/>
        <end position="246"/>
    </location>
</feature>
<dbReference type="InterPro" id="IPR009014">
    <property type="entry name" value="Transketo_C/PFOR_II"/>
</dbReference>
<dbReference type="InterPro" id="IPR033412">
    <property type="entry name" value="PFOR_II"/>
</dbReference>
<dbReference type="eggNOG" id="COG0674">
    <property type="taxonomic scope" value="Bacteria"/>
</dbReference>
<keyword evidence="1" id="KW-0560">Oxidoreductase</keyword>
<dbReference type="SUPFAM" id="SSF52922">
    <property type="entry name" value="TK C-terminal domain-like"/>
    <property type="match status" value="1"/>
</dbReference>
<dbReference type="InterPro" id="IPR029061">
    <property type="entry name" value="THDP-binding"/>
</dbReference>
<evidence type="ECO:0000259" key="2">
    <source>
        <dbReference type="Pfam" id="PF01855"/>
    </source>
</evidence>
<dbReference type="AlphaFoldDB" id="G6AVK6"/>
<name>G6AVK6_9BACT</name>
<dbReference type="GO" id="GO:0016491">
    <property type="term" value="F:oxidoreductase activity"/>
    <property type="evidence" value="ECO:0007669"/>
    <property type="project" value="UniProtKB-KW"/>
</dbReference>
<feature type="domain" description="Pyruvate:ferredoxin oxidoreductase core" evidence="3">
    <location>
        <begin position="280"/>
        <end position="374"/>
    </location>
</feature>
<organism evidence="4 5">
    <name type="scientific">Leyella stercorea DSM 18206</name>
    <dbReference type="NCBI Taxonomy" id="1002367"/>
    <lineage>
        <taxon>Bacteria</taxon>
        <taxon>Pseudomonadati</taxon>
        <taxon>Bacteroidota</taxon>
        <taxon>Bacteroidia</taxon>
        <taxon>Bacteroidales</taxon>
        <taxon>Prevotellaceae</taxon>
        <taxon>Leyella</taxon>
    </lineage>
</organism>
<evidence type="ECO:0000259" key="3">
    <source>
        <dbReference type="Pfam" id="PF17147"/>
    </source>
</evidence>
<sequence>MHRAELYVQTDVLVFTVKKWRINTMAEQEVKLMKGNEALAHAAIRCGCDGYFGYPITPQTEVIETLSELKPWETTGMVVLQAESEVASINMLYGGGGTGKRVMTSSSSPGVSLMQEGISYMAGAEVPGLIVDVQRGGPGLGTIQPSQSDYFQATRGGGNGDYYILVLAPNSVQEMADFVDLSFELAFKYRIPAMILSDGVIGQMMEKVVLPPFKPRRTNEEIIKECPWAATGCKGRKPVVITSLELKPEIMEQRNLQLQEKYRKIRENEVRYETKFMDDAEYMIVAFGSAARIAEKTIELARAEGIKVGLFRPITLWPFPEKEIAEAAKKLKGILVAEINAGMMIEDVRLAVNGTVRCEHYGRLGGIVPEPEEMVKALKEKFL</sequence>
<accession>G6AVK6</accession>